<proteinExistence type="inferred from homology"/>
<keyword evidence="10" id="KW-1185">Reference proteome</keyword>
<evidence type="ECO:0000256" key="1">
    <source>
        <dbReference type="ARBA" id="ARBA00004123"/>
    </source>
</evidence>
<dbReference type="SMART" id="SM00527">
    <property type="entry name" value="HMG17"/>
    <property type="match status" value="1"/>
</dbReference>
<dbReference type="GO" id="GO:0005634">
    <property type="term" value="C:nucleus"/>
    <property type="evidence" value="ECO:0007669"/>
    <property type="project" value="UniProtKB-SubCell"/>
</dbReference>
<organism evidence="9 10">
    <name type="scientific">Moschus moschiferus</name>
    <name type="common">Siberian musk deer</name>
    <name type="synonym">Moschus sibiricus</name>
    <dbReference type="NCBI Taxonomy" id="68415"/>
    <lineage>
        <taxon>Eukaryota</taxon>
        <taxon>Metazoa</taxon>
        <taxon>Chordata</taxon>
        <taxon>Craniata</taxon>
        <taxon>Vertebrata</taxon>
        <taxon>Euteleostomi</taxon>
        <taxon>Mammalia</taxon>
        <taxon>Eutheria</taxon>
        <taxon>Laurasiatheria</taxon>
        <taxon>Artiodactyla</taxon>
        <taxon>Ruminantia</taxon>
        <taxon>Pecora</taxon>
        <taxon>Moschidae</taxon>
        <taxon>Moschus</taxon>
    </lineage>
</organism>
<dbReference type="AlphaFoldDB" id="A0A8C6D8U0"/>
<comment type="function">
    <text evidence="5">Binds to the inner side of the nucleosomal DNA thus altering the interaction between the DNA and the histone octamer. May be involved in the process which maintains transcribable genes in a unique chromatin conformation.</text>
</comment>
<keyword evidence="3" id="KW-0238">DNA-binding</keyword>
<comment type="similarity">
    <text evidence="2">Belongs to the HMGN family.</text>
</comment>
<evidence type="ECO:0000256" key="5">
    <source>
        <dbReference type="ARBA" id="ARBA00037490"/>
    </source>
</evidence>
<dbReference type="PANTHER" id="PTHR23087">
    <property type="entry name" value="NONHISTONE CHROMOSOMAL PROTEIN HMG"/>
    <property type="match status" value="1"/>
</dbReference>
<dbReference type="GO" id="GO:0000785">
    <property type="term" value="C:chromatin"/>
    <property type="evidence" value="ECO:0007669"/>
    <property type="project" value="InterPro"/>
</dbReference>
<protein>
    <recommendedName>
        <fullName evidence="6">Non-histone chromosomal protein HMG-17</fullName>
    </recommendedName>
    <alternativeName>
        <fullName evidence="7">High mobility group nucleosome-binding domain-containing protein 2</fullName>
    </alternativeName>
</protein>
<feature type="compositionally biased region" description="Basic residues" evidence="8">
    <location>
        <begin position="24"/>
        <end position="34"/>
    </location>
</feature>
<reference evidence="9" key="2">
    <citation type="submission" date="2025-09" db="UniProtKB">
        <authorList>
            <consortium name="Ensembl"/>
        </authorList>
    </citation>
    <scope>IDENTIFICATION</scope>
</reference>
<dbReference type="PRINTS" id="PR00925">
    <property type="entry name" value="NONHISHMG17"/>
</dbReference>
<evidence type="ECO:0000313" key="10">
    <source>
        <dbReference type="Proteomes" id="UP000694544"/>
    </source>
</evidence>
<dbReference type="Proteomes" id="UP000694544">
    <property type="component" value="Unplaced"/>
</dbReference>
<name>A0A8C6D8U0_MOSMO</name>
<feature type="region of interest" description="Disordered" evidence="8">
    <location>
        <begin position="1"/>
        <end position="74"/>
    </location>
</feature>
<dbReference type="Ensembl" id="ENSMMST00000013561.1">
    <property type="protein sequence ID" value="ENSMMSP00000012264.1"/>
    <property type="gene ID" value="ENSMMSG00000009427.1"/>
</dbReference>
<evidence type="ECO:0000256" key="8">
    <source>
        <dbReference type="SAM" id="MobiDB-lite"/>
    </source>
</evidence>
<dbReference type="GO" id="GO:0031492">
    <property type="term" value="F:nucleosomal DNA binding"/>
    <property type="evidence" value="ECO:0007669"/>
    <property type="project" value="InterPro"/>
</dbReference>
<evidence type="ECO:0000256" key="6">
    <source>
        <dbReference type="ARBA" id="ARBA00040304"/>
    </source>
</evidence>
<dbReference type="Pfam" id="PF01101">
    <property type="entry name" value="HMG14_17"/>
    <property type="match status" value="1"/>
</dbReference>
<keyword evidence="4" id="KW-0539">Nucleus</keyword>
<accession>A0A8C6D8U0</accession>
<evidence type="ECO:0000256" key="3">
    <source>
        <dbReference type="ARBA" id="ARBA00023125"/>
    </source>
</evidence>
<evidence type="ECO:0000313" key="9">
    <source>
        <dbReference type="Ensembl" id="ENSMMSP00000012264.1"/>
    </source>
</evidence>
<dbReference type="GO" id="GO:0006325">
    <property type="term" value="P:chromatin organization"/>
    <property type="evidence" value="ECO:0007669"/>
    <property type="project" value="TreeGrafter"/>
</dbReference>
<evidence type="ECO:0000256" key="2">
    <source>
        <dbReference type="ARBA" id="ARBA00007696"/>
    </source>
</evidence>
<dbReference type="InterPro" id="IPR000079">
    <property type="entry name" value="HMGN_fam"/>
</dbReference>
<comment type="subcellular location">
    <subcellularLocation>
        <location evidence="1">Nucleus</location>
    </subcellularLocation>
</comment>
<dbReference type="GeneTree" id="ENSGT00950000182802"/>
<feature type="compositionally biased region" description="Basic and acidic residues" evidence="8">
    <location>
        <begin position="1"/>
        <end position="23"/>
    </location>
</feature>
<feature type="compositionally biased region" description="Basic and acidic residues" evidence="8">
    <location>
        <begin position="35"/>
        <end position="47"/>
    </location>
</feature>
<evidence type="ECO:0000256" key="7">
    <source>
        <dbReference type="ARBA" id="ARBA00042290"/>
    </source>
</evidence>
<dbReference type="PANTHER" id="PTHR23087:SF13">
    <property type="entry name" value="NON-HISTONE CHROMOSOMAL PROTEIN HMG-17"/>
    <property type="match status" value="1"/>
</dbReference>
<evidence type="ECO:0000256" key="4">
    <source>
        <dbReference type="ARBA" id="ARBA00023242"/>
    </source>
</evidence>
<reference evidence="9" key="1">
    <citation type="submission" date="2025-08" db="UniProtKB">
        <authorList>
            <consortium name="Ensembl"/>
        </authorList>
    </citation>
    <scope>IDENTIFICATION</scope>
</reference>
<sequence>VPKRKAEGEIEEDKAKGKDDPQRRSARLSAKHAPPKPEPKPKKDPARKGPKVKKGKAGKDGNQCSSPADNGDAQIDQSWKADSAGDARGSVYISDNCVLLLTVQLEILFFKIKFYKNAEFYFTFFKTRLLAHRTLHWCFWGRAHVTTEAGLTWGIKKPSPSSFGKLPLGSQGGAIP</sequence>